<dbReference type="SUPFAM" id="SSF46604">
    <property type="entry name" value="Epsilon subunit of F1F0-ATP synthase C-terminal domain"/>
    <property type="match status" value="1"/>
</dbReference>
<dbReference type="Pfam" id="PF00401">
    <property type="entry name" value="ATP-synt_DE"/>
    <property type="match status" value="1"/>
</dbReference>
<evidence type="ECO:0000256" key="7">
    <source>
        <dbReference type="ARBA" id="ARBA00023310"/>
    </source>
</evidence>
<comment type="subcellular location">
    <subcellularLocation>
        <location evidence="1 8">Cell membrane</location>
        <topology evidence="1 8">Peripheral membrane protein</topology>
    </subcellularLocation>
</comment>
<comment type="function">
    <text evidence="8">Produces ATP from ADP in the presence of a proton gradient across the membrane.</text>
</comment>
<organism evidence="13 14">
    <name type="scientific">Hungatella hominis</name>
    <dbReference type="NCBI Taxonomy" id="2763050"/>
    <lineage>
        <taxon>Bacteria</taxon>
        <taxon>Bacillati</taxon>
        <taxon>Bacillota</taxon>
        <taxon>Clostridia</taxon>
        <taxon>Lachnospirales</taxon>
        <taxon>Lachnospiraceae</taxon>
        <taxon>Hungatella</taxon>
    </lineage>
</organism>
<evidence type="ECO:0000256" key="2">
    <source>
        <dbReference type="ARBA" id="ARBA00005712"/>
    </source>
</evidence>
<comment type="caution">
    <text evidence="13">The sequence shown here is derived from an EMBL/GenBank/DDBJ whole genome shotgun (WGS) entry which is preliminary data.</text>
</comment>
<dbReference type="HAMAP" id="MF_00530">
    <property type="entry name" value="ATP_synth_epsil_bac"/>
    <property type="match status" value="1"/>
</dbReference>
<evidence type="ECO:0000259" key="11">
    <source>
        <dbReference type="Pfam" id="PF00401"/>
    </source>
</evidence>
<comment type="subunit">
    <text evidence="8 9">F-type ATPases have 2 components, CF(1) - the catalytic core - and CF(0) - the membrane proton channel. CF(1) has five subunits: alpha(3), beta(3), gamma(1), delta(1), epsilon(1). CF(0) has three main subunits: a, b and c.</text>
</comment>
<evidence type="ECO:0000256" key="10">
    <source>
        <dbReference type="SAM" id="Coils"/>
    </source>
</evidence>
<dbReference type="PANTHER" id="PTHR13822">
    <property type="entry name" value="ATP SYNTHASE DELTA/EPSILON CHAIN"/>
    <property type="match status" value="1"/>
</dbReference>
<keyword evidence="3 8" id="KW-0813">Transport</keyword>
<evidence type="ECO:0000256" key="6">
    <source>
        <dbReference type="ARBA" id="ARBA00023196"/>
    </source>
</evidence>
<evidence type="ECO:0000256" key="9">
    <source>
        <dbReference type="RuleBase" id="RU003656"/>
    </source>
</evidence>
<dbReference type="InterPro" id="IPR036771">
    <property type="entry name" value="ATPsynth_dsu/esu_N"/>
</dbReference>
<dbReference type="InterPro" id="IPR036794">
    <property type="entry name" value="ATP_F1_dsu/esu_C_sf"/>
</dbReference>
<dbReference type="InterPro" id="IPR020547">
    <property type="entry name" value="ATP_synth_F1_esu_C"/>
</dbReference>
<feature type="coiled-coil region" evidence="10">
    <location>
        <begin position="91"/>
        <end position="118"/>
    </location>
</feature>
<evidence type="ECO:0000259" key="12">
    <source>
        <dbReference type="Pfam" id="PF02823"/>
    </source>
</evidence>
<keyword evidence="8" id="KW-0375">Hydrogen ion transport</keyword>
<evidence type="ECO:0000313" key="14">
    <source>
        <dbReference type="Proteomes" id="UP000634672"/>
    </source>
</evidence>
<keyword evidence="14" id="KW-1185">Reference proteome</keyword>
<protein>
    <recommendedName>
        <fullName evidence="8">ATP synthase epsilon chain</fullName>
    </recommendedName>
    <alternativeName>
        <fullName evidence="8">ATP synthase F1 sector epsilon subunit</fullName>
    </alternativeName>
    <alternativeName>
        <fullName evidence="8">F-ATPase epsilon subunit</fullName>
    </alternativeName>
</protein>
<keyword evidence="6 8" id="KW-0139">CF(1)</keyword>
<dbReference type="InterPro" id="IPR020546">
    <property type="entry name" value="ATP_synth_F1_dsu/esu_N"/>
</dbReference>
<comment type="similarity">
    <text evidence="2 8 9">Belongs to the ATPase epsilon chain family.</text>
</comment>
<dbReference type="Gene3D" id="2.60.15.10">
    <property type="entry name" value="F0F1 ATP synthase delta/epsilon subunit, N-terminal"/>
    <property type="match status" value="1"/>
</dbReference>
<keyword evidence="7 8" id="KW-0066">ATP synthesis</keyword>
<proteinExistence type="inferred from homology"/>
<evidence type="ECO:0000256" key="8">
    <source>
        <dbReference type="HAMAP-Rule" id="MF_00530"/>
    </source>
</evidence>
<keyword evidence="4 8" id="KW-0406">Ion transport</keyword>
<dbReference type="InterPro" id="IPR001469">
    <property type="entry name" value="ATP_synth_F1_dsu/esu"/>
</dbReference>
<evidence type="ECO:0000256" key="1">
    <source>
        <dbReference type="ARBA" id="ARBA00004202"/>
    </source>
</evidence>
<sequence length="132" mass="15012">MADLFKLHVITPERRFYDGEASMVELTTTEGDIGVYRNHIPLTAIVAPGVLKIHEEGQVKEAALMSGFIEILPERITIMAEVAEWPDEIDSNRAEEARIRAERRLKEESGEIDTMRAELALRRALVRLSLRK</sequence>
<reference evidence="13 14" key="1">
    <citation type="submission" date="2020-08" db="EMBL/GenBank/DDBJ databases">
        <title>Genome public.</title>
        <authorList>
            <person name="Liu C."/>
            <person name="Sun Q."/>
        </authorList>
    </citation>
    <scope>NUCLEOTIDE SEQUENCE [LARGE SCALE GENOMIC DNA]</scope>
    <source>
        <strain evidence="13 14">NSJ-66</strain>
    </source>
</reference>
<keyword evidence="10" id="KW-0175">Coiled coil</keyword>
<dbReference type="NCBIfam" id="TIGR01216">
    <property type="entry name" value="ATP_synt_epsi"/>
    <property type="match status" value="1"/>
</dbReference>
<dbReference type="EMBL" id="JACOPB010000015">
    <property type="protein sequence ID" value="MBC5711093.1"/>
    <property type="molecule type" value="Genomic_DNA"/>
</dbReference>
<dbReference type="PANTHER" id="PTHR13822:SF10">
    <property type="entry name" value="ATP SYNTHASE EPSILON CHAIN, CHLOROPLASTIC"/>
    <property type="match status" value="1"/>
</dbReference>
<dbReference type="Proteomes" id="UP000634672">
    <property type="component" value="Unassembled WGS sequence"/>
</dbReference>
<dbReference type="SUPFAM" id="SSF51344">
    <property type="entry name" value="Epsilon subunit of F1F0-ATP synthase N-terminal domain"/>
    <property type="match status" value="1"/>
</dbReference>
<feature type="domain" description="ATP synthase epsilon subunit C-terminal" evidence="11">
    <location>
        <begin position="87"/>
        <end position="129"/>
    </location>
</feature>
<dbReference type="Gene3D" id="1.20.5.440">
    <property type="entry name" value="ATP synthase delta/epsilon subunit, C-terminal domain"/>
    <property type="match status" value="1"/>
</dbReference>
<dbReference type="Pfam" id="PF02823">
    <property type="entry name" value="ATP-synt_DE_N"/>
    <property type="match status" value="1"/>
</dbReference>
<name>A0ABR7HD18_9FIRM</name>
<gene>
    <name evidence="8 13" type="primary">atpC</name>
    <name evidence="13" type="ORF">H8S75_24470</name>
</gene>
<evidence type="ECO:0000313" key="13">
    <source>
        <dbReference type="EMBL" id="MBC5711093.1"/>
    </source>
</evidence>
<evidence type="ECO:0000256" key="3">
    <source>
        <dbReference type="ARBA" id="ARBA00022448"/>
    </source>
</evidence>
<dbReference type="CDD" id="cd12152">
    <property type="entry name" value="F1-ATPase_delta"/>
    <property type="match status" value="1"/>
</dbReference>
<evidence type="ECO:0000256" key="4">
    <source>
        <dbReference type="ARBA" id="ARBA00023065"/>
    </source>
</evidence>
<keyword evidence="5 8" id="KW-0472">Membrane</keyword>
<accession>A0ABR7HD18</accession>
<evidence type="ECO:0000256" key="5">
    <source>
        <dbReference type="ARBA" id="ARBA00023136"/>
    </source>
</evidence>
<feature type="domain" description="ATP synthase F1 complex delta/epsilon subunit N-terminal" evidence="12">
    <location>
        <begin position="5"/>
        <end position="83"/>
    </location>
</feature>
<dbReference type="RefSeq" id="WP_187023768.1">
    <property type="nucleotide sequence ID" value="NZ_JACOPB010000015.1"/>
</dbReference>
<keyword evidence="8" id="KW-1003">Cell membrane</keyword>